<dbReference type="AlphaFoldDB" id="A0A7L5BU59"/>
<keyword evidence="4 6" id="KW-1133">Transmembrane helix</keyword>
<dbReference type="InterPro" id="IPR000620">
    <property type="entry name" value="EamA_dom"/>
</dbReference>
<evidence type="ECO:0000256" key="5">
    <source>
        <dbReference type="ARBA" id="ARBA00023136"/>
    </source>
</evidence>
<feature type="transmembrane region" description="Helical" evidence="6">
    <location>
        <begin position="12"/>
        <end position="32"/>
    </location>
</feature>
<keyword evidence="9" id="KW-1185">Reference proteome</keyword>
<keyword evidence="3 6" id="KW-0812">Transmembrane</keyword>
<sequence length="297" mass="30941">MTAVTDRGEPSLTLGYIGILLAVAIWAGWIVSTRDSVLMEHTPFDIAVVRYVAPALLLSPYWIRKGVFPKGESPLLLVIMTVGWGGPFVMLIAQGMKTVEASLFGPLVPGLLPMVVAVWGVAVEGERLRPGRLLGLCFIAMAVALILGPALAGADNGVLIGAPWLLLACIGWSSFTIAFRHTGLSGAESAAYVCLYSSPFLIAAAMVFGTDLFDYPPIEVGYLILVQGVLSGALSVACFGYAVKTLGLGRASAFTSLVPVLAAIGGWLMLGETVGLAGWAASAAACIGVLLVNRYAV</sequence>
<feature type="transmembrane region" description="Helical" evidence="6">
    <location>
        <begin position="75"/>
        <end position="95"/>
    </location>
</feature>
<feature type="domain" description="EamA" evidence="7">
    <location>
        <begin position="14"/>
        <end position="147"/>
    </location>
</feature>
<feature type="transmembrane region" description="Helical" evidence="6">
    <location>
        <begin position="190"/>
        <end position="208"/>
    </location>
</feature>
<gene>
    <name evidence="8" type="ORF">G5B40_01125</name>
</gene>
<feature type="transmembrane region" description="Helical" evidence="6">
    <location>
        <begin position="253"/>
        <end position="270"/>
    </location>
</feature>
<reference evidence="8 9" key="1">
    <citation type="submission" date="2020-02" db="EMBL/GenBank/DDBJ databases">
        <title>complete genome sequence of Rhodobacteraceae bacterium.</title>
        <authorList>
            <person name="Park J."/>
            <person name="Kim Y.-S."/>
            <person name="Kim K.-H."/>
        </authorList>
    </citation>
    <scope>NUCLEOTIDE SEQUENCE [LARGE SCALE GENOMIC DNA]</scope>
    <source>
        <strain evidence="8 9">RR4-56</strain>
    </source>
</reference>
<evidence type="ECO:0000256" key="6">
    <source>
        <dbReference type="SAM" id="Phobius"/>
    </source>
</evidence>
<dbReference type="PANTHER" id="PTHR32322:SF2">
    <property type="entry name" value="EAMA DOMAIN-CONTAINING PROTEIN"/>
    <property type="match status" value="1"/>
</dbReference>
<dbReference type="KEGG" id="hdh:G5B40_01125"/>
<evidence type="ECO:0000256" key="4">
    <source>
        <dbReference type="ARBA" id="ARBA00022989"/>
    </source>
</evidence>
<dbReference type="EMBL" id="CP049056">
    <property type="protein sequence ID" value="QIE54168.1"/>
    <property type="molecule type" value="Genomic_DNA"/>
</dbReference>
<comment type="similarity">
    <text evidence="2">Belongs to the EamA transporter family.</text>
</comment>
<dbReference type="PANTHER" id="PTHR32322">
    <property type="entry name" value="INNER MEMBRANE TRANSPORTER"/>
    <property type="match status" value="1"/>
</dbReference>
<name>A0A7L5BU59_9RHOB</name>
<evidence type="ECO:0000313" key="9">
    <source>
        <dbReference type="Proteomes" id="UP000503336"/>
    </source>
</evidence>
<evidence type="ECO:0000256" key="2">
    <source>
        <dbReference type="ARBA" id="ARBA00007362"/>
    </source>
</evidence>
<proteinExistence type="inferred from homology"/>
<evidence type="ECO:0000256" key="1">
    <source>
        <dbReference type="ARBA" id="ARBA00004141"/>
    </source>
</evidence>
<comment type="subcellular location">
    <subcellularLocation>
        <location evidence="1">Membrane</location>
        <topology evidence="1">Multi-pass membrane protein</topology>
    </subcellularLocation>
</comment>
<feature type="transmembrane region" description="Helical" evidence="6">
    <location>
        <begin position="133"/>
        <end position="152"/>
    </location>
</feature>
<feature type="transmembrane region" description="Helical" evidence="6">
    <location>
        <begin position="220"/>
        <end position="241"/>
    </location>
</feature>
<dbReference type="Gene3D" id="1.10.3730.20">
    <property type="match status" value="1"/>
</dbReference>
<accession>A0A7L5BU59</accession>
<dbReference type="GO" id="GO:0016020">
    <property type="term" value="C:membrane"/>
    <property type="evidence" value="ECO:0007669"/>
    <property type="project" value="UniProtKB-SubCell"/>
</dbReference>
<feature type="transmembrane region" description="Helical" evidence="6">
    <location>
        <begin position="101"/>
        <end position="121"/>
    </location>
</feature>
<dbReference type="InterPro" id="IPR037185">
    <property type="entry name" value="EmrE-like"/>
</dbReference>
<feature type="transmembrane region" description="Helical" evidence="6">
    <location>
        <begin position="276"/>
        <end position="296"/>
    </location>
</feature>
<feature type="domain" description="EamA" evidence="7">
    <location>
        <begin position="160"/>
        <end position="293"/>
    </location>
</feature>
<dbReference type="Pfam" id="PF00892">
    <property type="entry name" value="EamA"/>
    <property type="match status" value="2"/>
</dbReference>
<dbReference type="SUPFAM" id="SSF103481">
    <property type="entry name" value="Multidrug resistance efflux transporter EmrE"/>
    <property type="match status" value="2"/>
</dbReference>
<dbReference type="InterPro" id="IPR050638">
    <property type="entry name" value="AA-Vitamin_Transporters"/>
</dbReference>
<feature type="transmembrane region" description="Helical" evidence="6">
    <location>
        <begin position="158"/>
        <end position="178"/>
    </location>
</feature>
<feature type="transmembrane region" description="Helical" evidence="6">
    <location>
        <begin position="44"/>
        <end position="63"/>
    </location>
</feature>
<evidence type="ECO:0000259" key="7">
    <source>
        <dbReference type="Pfam" id="PF00892"/>
    </source>
</evidence>
<keyword evidence="5 6" id="KW-0472">Membrane</keyword>
<organism evidence="8 9">
    <name type="scientific">Pikeienuella piscinae</name>
    <dbReference type="NCBI Taxonomy" id="2748098"/>
    <lineage>
        <taxon>Bacteria</taxon>
        <taxon>Pseudomonadati</taxon>
        <taxon>Pseudomonadota</taxon>
        <taxon>Alphaproteobacteria</taxon>
        <taxon>Rhodobacterales</taxon>
        <taxon>Paracoccaceae</taxon>
        <taxon>Pikeienuella</taxon>
    </lineage>
</organism>
<dbReference type="Proteomes" id="UP000503336">
    <property type="component" value="Chromosome"/>
</dbReference>
<dbReference type="RefSeq" id="WP_165093985.1">
    <property type="nucleotide sequence ID" value="NZ_CP049056.1"/>
</dbReference>
<evidence type="ECO:0000313" key="8">
    <source>
        <dbReference type="EMBL" id="QIE54168.1"/>
    </source>
</evidence>
<protein>
    <submittedName>
        <fullName evidence="8">DMT family transporter</fullName>
    </submittedName>
</protein>
<evidence type="ECO:0000256" key="3">
    <source>
        <dbReference type="ARBA" id="ARBA00022692"/>
    </source>
</evidence>